<dbReference type="PROSITE" id="PS00183">
    <property type="entry name" value="UBC_1"/>
    <property type="match status" value="1"/>
</dbReference>
<dbReference type="EMBL" id="JAAPAO010000320">
    <property type="protein sequence ID" value="KAF4663332.1"/>
    <property type="molecule type" value="Genomic_DNA"/>
</dbReference>
<dbReference type="GO" id="GO:0016740">
    <property type="term" value="F:transferase activity"/>
    <property type="evidence" value="ECO:0007669"/>
    <property type="project" value="UniProtKB-KW"/>
</dbReference>
<dbReference type="FunFam" id="3.10.110.10:FF:000051">
    <property type="entry name" value="ubiquitin-conjugating enzyme E2 R2-like"/>
    <property type="match status" value="1"/>
</dbReference>
<evidence type="ECO:0000256" key="2">
    <source>
        <dbReference type="ARBA" id="ARBA00022786"/>
    </source>
</evidence>
<reference evidence="7 8" key="1">
    <citation type="submission" date="2020-04" db="EMBL/GenBank/DDBJ databases">
        <title>Perkinsus chesapeaki whole genome sequence.</title>
        <authorList>
            <person name="Bogema D.R."/>
        </authorList>
    </citation>
    <scope>NUCLEOTIDE SEQUENCE [LARGE SCALE GENOMIC DNA]</scope>
    <source>
        <strain evidence="7">ATCC PRA-425</strain>
    </source>
</reference>
<keyword evidence="8" id="KW-1185">Reference proteome</keyword>
<keyword evidence="1" id="KW-0808">Transferase</keyword>
<dbReference type="PROSITE" id="PS50127">
    <property type="entry name" value="UBC_2"/>
    <property type="match status" value="1"/>
</dbReference>
<gene>
    <name evidence="7" type="ORF">FOL47_005805</name>
</gene>
<feature type="active site" description="Glycyl thioester intermediate" evidence="3">
    <location>
        <position position="88"/>
    </location>
</feature>
<name>A0A7J6LVJ7_PERCH</name>
<dbReference type="PANTHER" id="PTHR24067">
    <property type="entry name" value="UBIQUITIN-CONJUGATING ENZYME E2"/>
    <property type="match status" value="1"/>
</dbReference>
<feature type="domain" description="SET" evidence="6">
    <location>
        <begin position="184"/>
        <end position="372"/>
    </location>
</feature>
<evidence type="ECO:0000313" key="8">
    <source>
        <dbReference type="Proteomes" id="UP000591131"/>
    </source>
</evidence>
<dbReference type="InterPro" id="IPR000608">
    <property type="entry name" value="UBC"/>
</dbReference>
<dbReference type="AlphaFoldDB" id="A0A7J6LVJ7"/>
<keyword evidence="2" id="KW-0833">Ubl conjugation pathway</keyword>
<dbReference type="InterPro" id="IPR023313">
    <property type="entry name" value="UBQ-conjugating_AS"/>
</dbReference>
<evidence type="ECO:0000259" key="5">
    <source>
        <dbReference type="PROSITE" id="PS50127"/>
    </source>
</evidence>
<evidence type="ECO:0008006" key="9">
    <source>
        <dbReference type="Google" id="ProtNLM"/>
    </source>
</evidence>
<proteinExistence type="predicted"/>
<dbReference type="InterPro" id="IPR001214">
    <property type="entry name" value="SET_dom"/>
</dbReference>
<accession>A0A7J6LVJ7</accession>
<dbReference type="Gene3D" id="3.10.110.10">
    <property type="entry name" value="Ubiquitin Conjugating Enzyme"/>
    <property type="match status" value="1"/>
</dbReference>
<dbReference type="PROSITE" id="PS50280">
    <property type="entry name" value="SET"/>
    <property type="match status" value="1"/>
</dbReference>
<dbReference type="InterPro" id="IPR050113">
    <property type="entry name" value="Ub_conjugating_enzyme"/>
</dbReference>
<dbReference type="InterPro" id="IPR046341">
    <property type="entry name" value="SET_dom_sf"/>
</dbReference>
<dbReference type="Proteomes" id="UP000591131">
    <property type="component" value="Unassembled WGS sequence"/>
</dbReference>
<organism evidence="7 8">
    <name type="scientific">Perkinsus chesapeaki</name>
    <name type="common">Clam parasite</name>
    <name type="synonym">Perkinsus andrewsi</name>
    <dbReference type="NCBI Taxonomy" id="330153"/>
    <lineage>
        <taxon>Eukaryota</taxon>
        <taxon>Sar</taxon>
        <taxon>Alveolata</taxon>
        <taxon>Perkinsozoa</taxon>
        <taxon>Perkinsea</taxon>
        <taxon>Perkinsida</taxon>
        <taxon>Perkinsidae</taxon>
        <taxon>Perkinsus</taxon>
    </lineage>
</organism>
<dbReference type="SMART" id="SM00212">
    <property type="entry name" value="UBCc"/>
    <property type="match status" value="1"/>
</dbReference>
<evidence type="ECO:0000256" key="1">
    <source>
        <dbReference type="ARBA" id="ARBA00022679"/>
    </source>
</evidence>
<dbReference type="SUPFAM" id="SSF54495">
    <property type="entry name" value="UBC-like"/>
    <property type="match status" value="1"/>
</dbReference>
<feature type="region of interest" description="Disordered" evidence="4">
    <location>
        <begin position="254"/>
        <end position="277"/>
    </location>
</feature>
<sequence>MSVARELLKKQLIELTRDDSCGFSVGLEDDSDFFKWRVCFEGPPDSLYEGGLFTAILQFPEDFPNNPPDMRFETPMWHPNVYPDGRVCISILHPPGTDQFNELESADERWRPILSVESILVSVISMLASPNLDSPANVDAAVEYKKDYPAYKKKVRRLGEWQALKERVLREGGDEIDIDSVDLELLEFLRDAVHGLEGLPMTDYQRLCLAFQDCSFRAVSRGWSTSSVSRMYSIGLEHSNVLMSFIKGQLREYQSPVDGEQQQPTSKRPRARNQSQRDFVPSAEIIDFSGLEGVDESDRGGWDLVIDAEWIGNEGRFANHGDDPNASFVLRTSQESHPSNPMLPHDSLPFQCMSLVAIKPIRRRQEILVHYGPTYWENVMNSEQSLTEKEHVKINRTSAKEGYQYYDGVLLDGGFVSCEAGCEVAAMKEAFSGGGEYRAVMDENPLTEIDKGVKVDCCEVNHPAYPGFKLVATKEFHKGDFICVYGGVLRRMISAQNNVMGGHYQMDVGTSYSGAFAFRLDEDLQYCEVQRDYPVFSPRLPGRKVLRGGAPTDLSNIKKIGGLDRSATHLLCHRLQQPEWWDVIINCLKDADIKSPKQLSGIVRHRLSRKLGRLPPNYPREVAEIDLDDDD</sequence>
<feature type="domain" description="UBC core" evidence="5">
    <location>
        <begin position="3"/>
        <end position="164"/>
    </location>
</feature>
<dbReference type="Pfam" id="PF00179">
    <property type="entry name" value="UQ_con"/>
    <property type="match status" value="1"/>
</dbReference>
<dbReference type="SUPFAM" id="SSF82199">
    <property type="entry name" value="SET domain"/>
    <property type="match status" value="1"/>
</dbReference>
<comment type="caution">
    <text evidence="7">The sequence shown here is derived from an EMBL/GenBank/DDBJ whole genome shotgun (WGS) entry which is preliminary data.</text>
</comment>
<dbReference type="Gene3D" id="2.170.270.10">
    <property type="entry name" value="SET domain"/>
    <property type="match status" value="1"/>
</dbReference>
<evidence type="ECO:0000256" key="3">
    <source>
        <dbReference type="PROSITE-ProRule" id="PRU10133"/>
    </source>
</evidence>
<dbReference type="OrthoDB" id="19692at2759"/>
<evidence type="ECO:0000256" key="4">
    <source>
        <dbReference type="SAM" id="MobiDB-lite"/>
    </source>
</evidence>
<dbReference type="Pfam" id="PF00856">
    <property type="entry name" value="SET"/>
    <property type="match status" value="1"/>
</dbReference>
<dbReference type="CDD" id="cd23795">
    <property type="entry name" value="UBCc_UBE2G1"/>
    <property type="match status" value="1"/>
</dbReference>
<feature type="compositionally biased region" description="Polar residues" evidence="4">
    <location>
        <begin position="260"/>
        <end position="277"/>
    </location>
</feature>
<dbReference type="InterPro" id="IPR016135">
    <property type="entry name" value="UBQ-conjugating_enzyme/RWD"/>
</dbReference>
<evidence type="ECO:0000313" key="7">
    <source>
        <dbReference type="EMBL" id="KAF4663332.1"/>
    </source>
</evidence>
<evidence type="ECO:0000259" key="6">
    <source>
        <dbReference type="PROSITE" id="PS50280"/>
    </source>
</evidence>
<protein>
    <recommendedName>
        <fullName evidence="9">UBC core domain-containing protein</fullName>
    </recommendedName>
</protein>